<evidence type="ECO:0000256" key="1">
    <source>
        <dbReference type="ARBA" id="ARBA00022723"/>
    </source>
</evidence>
<dbReference type="SMART" id="SM00332">
    <property type="entry name" value="PP2Cc"/>
    <property type="match status" value="1"/>
</dbReference>
<feature type="compositionally biased region" description="Basic and acidic residues" evidence="5">
    <location>
        <begin position="47"/>
        <end position="71"/>
    </location>
</feature>
<evidence type="ECO:0000256" key="5">
    <source>
        <dbReference type="SAM" id="MobiDB-lite"/>
    </source>
</evidence>
<dbReference type="PANTHER" id="PTHR47992">
    <property type="entry name" value="PROTEIN PHOSPHATASE"/>
    <property type="match status" value="1"/>
</dbReference>
<feature type="compositionally biased region" description="Basic and acidic residues" evidence="5">
    <location>
        <begin position="135"/>
        <end position="145"/>
    </location>
</feature>
<dbReference type="PROSITE" id="PS01032">
    <property type="entry name" value="PPM_1"/>
    <property type="match status" value="1"/>
</dbReference>
<dbReference type="STRING" id="1890364.A0A2P6NHX4"/>
<dbReference type="EMBL" id="MDYQ01000080">
    <property type="protein sequence ID" value="PRP83558.1"/>
    <property type="molecule type" value="Genomic_DNA"/>
</dbReference>
<feature type="compositionally biased region" description="Pro residues" evidence="5">
    <location>
        <begin position="155"/>
        <end position="165"/>
    </location>
</feature>
<comment type="similarity">
    <text evidence="4">Belongs to the PP2C family.</text>
</comment>
<dbReference type="GO" id="GO:0046872">
    <property type="term" value="F:metal ion binding"/>
    <property type="evidence" value="ECO:0007669"/>
    <property type="project" value="UniProtKB-KW"/>
</dbReference>
<organism evidence="7 8">
    <name type="scientific">Planoprotostelium fungivorum</name>
    <dbReference type="NCBI Taxonomy" id="1890364"/>
    <lineage>
        <taxon>Eukaryota</taxon>
        <taxon>Amoebozoa</taxon>
        <taxon>Evosea</taxon>
        <taxon>Variosea</taxon>
        <taxon>Cavosteliida</taxon>
        <taxon>Cavosteliaceae</taxon>
        <taxon>Planoprotostelium</taxon>
    </lineage>
</organism>
<sequence length="440" mass="48932">MALTPGKFSWQNTEEEESDASSGSFLANSGEVPEIALDKILPTMNQLEKKDQEIKENGGTKRKADVLRRSSEQMPPPLFSKPSEENTNKAENGQSESKDDDDNFSRPPPPKKERPPERRRDSLFITTNIGSQSDRGTREVNEDFRVVVPFKKSPGPAPPPTPAPIEPSEEKMPQPIGEETVATTRTNLTNDYAFFGVYDGHGGQQCANYVAEHLHNNVVGHPLFEQDTEMALRQAFDSTEVDYQTFCKEKKISDQIGSTACVGLIVKGILWVANVGDSAAILCQRGNSVKLTTQHTPKVDSEKSRIEKVGGIITNTSRLRHPVWHPVSLAVSRSFGDFIFKHEKYTSGKASGLIAEPDIVSMPLTTDDFFLLMASDGFWDVVTDTEACRYIIREYYRDVDSICKGLLQMVKTRAPQRNMDNTTVLLVKLADTQNVMSTIT</sequence>
<gene>
    <name evidence="7" type="ORF">PROFUN_09107</name>
</gene>
<dbReference type="Proteomes" id="UP000241769">
    <property type="component" value="Unassembled WGS sequence"/>
</dbReference>
<name>A0A2P6NHX4_9EUKA</name>
<dbReference type="InterPro" id="IPR000222">
    <property type="entry name" value="PP2C_BS"/>
</dbReference>
<evidence type="ECO:0000313" key="8">
    <source>
        <dbReference type="Proteomes" id="UP000241769"/>
    </source>
</evidence>
<evidence type="ECO:0000259" key="6">
    <source>
        <dbReference type="PROSITE" id="PS51746"/>
    </source>
</evidence>
<dbReference type="InterPro" id="IPR015655">
    <property type="entry name" value="PP2C"/>
</dbReference>
<evidence type="ECO:0000256" key="3">
    <source>
        <dbReference type="ARBA" id="ARBA00022912"/>
    </source>
</evidence>
<dbReference type="PROSITE" id="PS51746">
    <property type="entry name" value="PPM_2"/>
    <property type="match status" value="1"/>
</dbReference>
<dbReference type="OrthoDB" id="10264738at2759"/>
<evidence type="ECO:0000256" key="4">
    <source>
        <dbReference type="RuleBase" id="RU003465"/>
    </source>
</evidence>
<dbReference type="InParanoid" id="A0A2P6NHX4"/>
<feature type="compositionally biased region" description="Polar residues" evidence="5">
    <location>
        <begin position="124"/>
        <end position="134"/>
    </location>
</feature>
<dbReference type="CDD" id="cd00143">
    <property type="entry name" value="PP2Cc"/>
    <property type="match status" value="1"/>
</dbReference>
<comment type="caution">
    <text evidence="7">The sequence shown here is derived from an EMBL/GenBank/DDBJ whole genome shotgun (WGS) entry which is preliminary data.</text>
</comment>
<accession>A0A2P6NHX4</accession>
<feature type="domain" description="PPM-type phosphatase" evidence="6">
    <location>
        <begin position="128"/>
        <end position="429"/>
    </location>
</feature>
<dbReference type="AlphaFoldDB" id="A0A2P6NHX4"/>
<keyword evidence="1" id="KW-0479">Metal-binding</keyword>
<dbReference type="Pfam" id="PF00481">
    <property type="entry name" value="PP2C"/>
    <property type="match status" value="1"/>
</dbReference>
<dbReference type="GO" id="GO:0004722">
    <property type="term" value="F:protein serine/threonine phosphatase activity"/>
    <property type="evidence" value="ECO:0007669"/>
    <property type="project" value="InterPro"/>
</dbReference>
<dbReference type="SUPFAM" id="SSF81606">
    <property type="entry name" value="PP2C-like"/>
    <property type="match status" value="1"/>
</dbReference>
<dbReference type="InterPro" id="IPR036457">
    <property type="entry name" value="PPM-type-like_dom_sf"/>
</dbReference>
<protein>
    <submittedName>
        <fullName evidence="7">Protein phosphatase 2C-like protein</fullName>
    </submittedName>
</protein>
<feature type="compositionally biased region" description="Basic and acidic residues" evidence="5">
    <location>
        <begin position="110"/>
        <end position="122"/>
    </location>
</feature>
<feature type="region of interest" description="Disordered" evidence="5">
    <location>
        <begin position="1"/>
        <end position="173"/>
    </location>
</feature>
<dbReference type="InterPro" id="IPR001932">
    <property type="entry name" value="PPM-type_phosphatase-like_dom"/>
</dbReference>
<evidence type="ECO:0000256" key="2">
    <source>
        <dbReference type="ARBA" id="ARBA00022801"/>
    </source>
</evidence>
<proteinExistence type="inferred from homology"/>
<keyword evidence="2 4" id="KW-0378">Hydrolase</keyword>
<dbReference type="Gene3D" id="3.60.40.10">
    <property type="entry name" value="PPM-type phosphatase domain"/>
    <property type="match status" value="1"/>
</dbReference>
<keyword evidence="3 4" id="KW-0904">Protein phosphatase</keyword>
<keyword evidence="8" id="KW-1185">Reference proteome</keyword>
<evidence type="ECO:0000313" key="7">
    <source>
        <dbReference type="EMBL" id="PRP83558.1"/>
    </source>
</evidence>
<reference evidence="7 8" key="1">
    <citation type="journal article" date="2018" name="Genome Biol. Evol.">
        <title>Multiple Roots of Fruiting Body Formation in Amoebozoa.</title>
        <authorList>
            <person name="Hillmann F."/>
            <person name="Forbes G."/>
            <person name="Novohradska S."/>
            <person name="Ferling I."/>
            <person name="Riege K."/>
            <person name="Groth M."/>
            <person name="Westermann M."/>
            <person name="Marz M."/>
            <person name="Spaller T."/>
            <person name="Winckler T."/>
            <person name="Schaap P."/>
            <person name="Glockner G."/>
        </authorList>
    </citation>
    <scope>NUCLEOTIDE SEQUENCE [LARGE SCALE GENOMIC DNA]</scope>
    <source>
        <strain evidence="7 8">Jena</strain>
    </source>
</reference>